<proteinExistence type="predicted"/>
<name>A0AA86VX34_9FABA</name>
<dbReference type="Gramene" id="rna-AYBTSS11_LOCUS7414">
    <property type="protein sequence ID" value="CAJ1936308.1"/>
    <property type="gene ID" value="gene-AYBTSS11_LOCUS7414"/>
</dbReference>
<evidence type="ECO:0000313" key="1">
    <source>
        <dbReference type="EMBL" id="CAJ1936308.1"/>
    </source>
</evidence>
<gene>
    <name evidence="1" type="ORF">AYBTSS11_LOCUS7414</name>
</gene>
<dbReference type="EMBL" id="OY731400">
    <property type="protein sequence ID" value="CAJ1936308.1"/>
    <property type="molecule type" value="Genomic_DNA"/>
</dbReference>
<keyword evidence="2" id="KW-1185">Reference proteome</keyword>
<sequence>MFQKHNSVCISELCVIYHLAKTSIFGKHVSSVSLAFLYPALYIKKIAIDEIKFDGMDPLIKEANKGLAKFICGPPLVHNNVVRELYYTSSAMVAANMSVHHSLEDGRTSSVGQIWNCNKISERIHSSGLKESKGGPGQFYSCDYGPYT</sequence>
<dbReference type="AlphaFoldDB" id="A0AA86VX34"/>
<reference evidence="1" key="1">
    <citation type="submission" date="2023-10" db="EMBL/GenBank/DDBJ databases">
        <authorList>
            <person name="Domelevo Entfellner J.-B."/>
        </authorList>
    </citation>
    <scope>NUCLEOTIDE SEQUENCE</scope>
</reference>
<accession>A0AA86VX34</accession>
<dbReference type="Proteomes" id="UP001189624">
    <property type="component" value="Chromosome 3"/>
</dbReference>
<protein>
    <submittedName>
        <fullName evidence="1">Uncharacterized protein</fullName>
    </submittedName>
</protein>
<evidence type="ECO:0000313" key="2">
    <source>
        <dbReference type="Proteomes" id="UP001189624"/>
    </source>
</evidence>
<organism evidence="1 2">
    <name type="scientific">Sphenostylis stenocarpa</name>
    <dbReference type="NCBI Taxonomy" id="92480"/>
    <lineage>
        <taxon>Eukaryota</taxon>
        <taxon>Viridiplantae</taxon>
        <taxon>Streptophyta</taxon>
        <taxon>Embryophyta</taxon>
        <taxon>Tracheophyta</taxon>
        <taxon>Spermatophyta</taxon>
        <taxon>Magnoliopsida</taxon>
        <taxon>eudicotyledons</taxon>
        <taxon>Gunneridae</taxon>
        <taxon>Pentapetalae</taxon>
        <taxon>rosids</taxon>
        <taxon>fabids</taxon>
        <taxon>Fabales</taxon>
        <taxon>Fabaceae</taxon>
        <taxon>Papilionoideae</taxon>
        <taxon>50 kb inversion clade</taxon>
        <taxon>NPAAA clade</taxon>
        <taxon>indigoferoid/millettioid clade</taxon>
        <taxon>Phaseoleae</taxon>
        <taxon>Sphenostylis</taxon>
    </lineage>
</organism>